<accession>A0A6P1MI92</accession>
<protein>
    <submittedName>
        <fullName evidence="2">Uncharacterized protein</fullName>
    </submittedName>
</protein>
<dbReference type="Proteomes" id="UP000463883">
    <property type="component" value="Chromosome"/>
</dbReference>
<organism evidence="2 3">
    <name type="scientific">Aminipila terrae</name>
    <dbReference type="NCBI Taxonomy" id="2697030"/>
    <lineage>
        <taxon>Bacteria</taxon>
        <taxon>Bacillati</taxon>
        <taxon>Bacillota</taxon>
        <taxon>Clostridia</taxon>
        <taxon>Peptostreptococcales</taxon>
        <taxon>Anaerovoracaceae</taxon>
        <taxon>Aminipila</taxon>
    </lineage>
</organism>
<dbReference type="EMBL" id="CP047591">
    <property type="protein sequence ID" value="QHI72913.1"/>
    <property type="molecule type" value="Genomic_DNA"/>
</dbReference>
<evidence type="ECO:0000256" key="1">
    <source>
        <dbReference type="SAM" id="SignalP"/>
    </source>
</evidence>
<sequence>MKKIILIILLINIFSLYGCNSPPSESDYYETTEEVNENTYEETGEYTYDDIYEAYCDGWNEACEEVFCDYDELYYDDYMYCLEDYYDFADGEPWLDESYSDTEFPYIEADYEEAYSQGRESALDTIFVILMFCVGVKIGTIEMNFKMIY</sequence>
<dbReference type="KEGG" id="amic:Ami3637_11305"/>
<dbReference type="AlphaFoldDB" id="A0A6P1MI92"/>
<proteinExistence type="predicted"/>
<evidence type="ECO:0000313" key="2">
    <source>
        <dbReference type="EMBL" id="QHI72913.1"/>
    </source>
</evidence>
<name>A0A6P1MI92_9FIRM</name>
<keyword evidence="1" id="KW-0732">Signal</keyword>
<dbReference type="PROSITE" id="PS51257">
    <property type="entry name" value="PROKAR_LIPOPROTEIN"/>
    <property type="match status" value="1"/>
</dbReference>
<feature type="signal peptide" evidence="1">
    <location>
        <begin position="1"/>
        <end position="18"/>
    </location>
</feature>
<keyword evidence="3" id="KW-1185">Reference proteome</keyword>
<dbReference type="RefSeq" id="WP_162362680.1">
    <property type="nucleotide sequence ID" value="NZ_CP047591.1"/>
</dbReference>
<gene>
    <name evidence="2" type="ORF">Ami3637_11305</name>
</gene>
<feature type="chain" id="PRO_5039627918" evidence="1">
    <location>
        <begin position="19"/>
        <end position="149"/>
    </location>
</feature>
<evidence type="ECO:0000313" key="3">
    <source>
        <dbReference type="Proteomes" id="UP000463883"/>
    </source>
</evidence>
<reference evidence="2 3" key="1">
    <citation type="submission" date="2020-01" db="EMBL/GenBank/DDBJ databases">
        <title>Genomic analysis of Aminipila sp. CBA3637.</title>
        <authorList>
            <person name="Kim Y.B."/>
            <person name="Roh S.W."/>
        </authorList>
    </citation>
    <scope>NUCLEOTIDE SEQUENCE [LARGE SCALE GENOMIC DNA]</scope>
    <source>
        <strain evidence="2 3">CBA3637</strain>
    </source>
</reference>